<proteinExistence type="predicted"/>
<reference evidence="1" key="1">
    <citation type="journal article" date="2014" name="Int. J. Syst. Evol. Microbiol.">
        <title>Complete genome sequence of Corynebacterium casei LMG S-19264T (=DSM 44701T), isolated from a smear-ripened cheese.</title>
        <authorList>
            <consortium name="US DOE Joint Genome Institute (JGI-PGF)"/>
            <person name="Walter F."/>
            <person name="Albersmeier A."/>
            <person name="Kalinowski J."/>
            <person name="Ruckert C."/>
        </authorList>
    </citation>
    <scope>NUCLEOTIDE SEQUENCE</scope>
    <source>
        <strain evidence="1">JCM 3302</strain>
    </source>
</reference>
<dbReference type="Gene3D" id="1.25.40.10">
    <property type="entry name" value="Tetratricopeptide repeat domain"/>
    <property type="match status" value="1"/>
</dbReference>
<organism evidence="1 2">
    <name type="scientific">Streptomyces spiralis</name>
    <dbReference type="NCBI Taxonomy" id="66376"/>
    <lineage>
        <taxon>Bacteria</taxon>
        <taxon>Bacillati</taxon>
        <taxon>Actinomycetota</taxon>
        <taxon>Actinomycetes</taxon>
        <taxon>Kitasatosporales</taxon>
        <taxon>Streptomycetaceae</taxon>
        <taxon>Streptomyces</taxon>
    </lineage>
</organism>
<dbReference type="SUPFAM" id="SSF81901">
    <property type="entry name" value="HCP-like"/>
    <property type="match status" value="1"/>
</dbReference>
<comment type="caution">
    <text evidence="1">The sequence shown here is derived from an EMBL/GenBank/DDBJ whole genome shotgun (WGS) entry which is preliminary data.</text>
</comment>
<accession>A0A918ZIU8</accession>
<dbReference type="AlphaFoldDB" id="A0A918ZIU8"/>
<sequence>MHVPDEGLGKPIGQWDPHDLEVHPAGTATAAAGSAARAQRALPGYVRRAHDQALAEAVGDAAGGRSRMLVLVGSSSTGKTRACWEAVQLLAAEGWRLWHPYDPTRAEAALADLGRVGPRTVVWLNEAQHYLGHPQAGERIAAALHTLLTHTDRGPVLVLGTLWPEYADSYTALPVPGEPDPHSRVRELLTGRTLTVPDAFGKEALHAASALAQSGDRFMQDVLTRAHAHGRVTQDLAGAPELMRRYEHGTPPVKALLEAAMDARRLGVGLHLPQAFLIDAATGYLTDDDCDQLTEDWAEAAFVALARPVHGKQAPLRRTATRPPRILAPTTTPVTVSGPVFRLADYLEQHGRTTRRRLCPPASFWHAAHTHLTDPDDLRNLATAADHRQRLQWAHHLWRKVSDAGHLDALTDLARMRERAGDRAGAEALARQAADAGEASALFSLAWMRERAGDWEGAKTLYRQAADAGEQLLAPERLWPYGLDARKPRVV</sequence>
<evidence type="ECO:0000313" key="1">
    <source>
        <dbReference type="EMBL" id="GHE55269.1"/>
    </source>
</evidence>
<name>A0A918ZIU8_9ACTN</name>
<dbReference type="InterPro" id="IPR011990">
    <property type="entry name" value="TPR-like_helical_dom_sf"/>
</dbReference>
<evidence type="ECO:0000313" key="2">
    <source>
        <dbReference type="Proteomes" id="UP000641386"/>
    </source>
</evidence>
<dbReference type="EMBL" id="BNBC01000002">
    <property type="protein sequence ID" value="GHE55269.1"/>
    <property type="molecule type" value="Genomic_DNA"/>
</dbReference>
<keyword evidence="2" id="KW-1185">Reference proteome</keyword>
<reference evidence="1" key="2">
    <citation type="submission" date="2020-09" db="EMBL/GenBank/DDBJ databases">
        <authorList>
            <person name="Sun Q."/>
            <person name="Ohkuma M."/>
        </authorList>
    </citation>
    <scope>NUCLEOTIDE SEQUENCE</scope>
    <source>
        <strain evidence="1">JCM 3302</strain>
    </source>
</reference>
<dbReference type="Proteomes" id="UP000641386">
    <property type="component" value="Unassembled WGS sequence"/>
</dbReference>
<protein>
    <submittedName>
        <fullName evidence="1">Uncharacterized protein</fullName>
    </submittedName>
</protein>
<gene>
    <name evidence="1" type="ORF">GCM10014715_05080</name>
</gene>